<name>A0A0G4HC06_9ALVE</name>
<dbReference type="EMBL" id="CDMZ01002214">
    <property type="protein sequence ID" value="CEM41350.1"/>
    <property type="molecule type" value="Genomic_DNA"/>
</dbReference>
<evidence type="ECO:0000313" key="1">
    <source>
        <dbReference type="EMBL" id="CEM41350.1"/>
    </source>
</evidence>
<accession>A0A0G4HC06</accession>
<reference evidence="1" key="1">
    <citation type="submission" date="2014-11" db="EMBL/GenBank/DDBJ databases">
        <authorList>
            <person name="Otto D Thomas"/>
            <person name="Naeem Raeece"/>
        </authorList>
    </citation>
    <scope>NUCLEOTIDE SEQUENCE</scope>
</reference>
<dbReference type="VEuPathDB" id="CryptoDB:Cvel_25958"/>
<dbReference type="AlphaFoldDB" id="A0A0G4HC06"/>
<sequence length="171" mass="18919">MSDEKLSKDAQKAKYLYSQEVGSGGRRFVAVFTTQHSKKEAVCALGMADPKEASSEKEKEQAKQIKCATATLIPLQVENPKTATYQEWLDSTGLMVWLRPEEDEFLAPPARPRAPNRNIIVDLTSTTAPDVSRSSSKVSTPSKGSSITSFIAGERRMLSVRRQNRLPCETL</sequence>
<organism evidence="1">
    <name type="scientific">Chromera velia CCMP2878</name>
    <dbReference type="NCBI Taxonomy" id="1169474"/>
    <lineage>
        <taxon>Eukaryota</taxon>
        <taxon>Sar</taxon>
        <taxon>Alveolata</taxon>
        <taxon>Colpodellida</taxon>
        <taxon>Chromeraceae</taxon>
        <taxon>Chromera</taxon>
    </lineage>
</organism>
<gene>
    <name evidence="1" type="ORF">Cvel_25958</name>
</gene>
<protein>
    <submittedName>
        <fullName evidence="1">Uncharacterized protein</fullName>
    </submittedName>
</protein>
<proteinExistence type="predicted"/>